<evidence type="ECO:0000313" key="1">
    <source>
        <dbReference type="EMBL" id="AOZ51593.1"/>
    </source>
</evidence>
<sequence>MRGRHSPLGPFAPEVQTLLAVDPVGLLVIDLPALTPQQDVDAARAITNAGGGDLADSLPLRTIISRVRAIKIGSLPQLNDCGGATNADAYASIRKLANSRLRAGLTAFFG</sequence>
<dbReference type="AlphaFoldDB" id="A0A1D9LK59"/>
<proteinExistence type="predicted"/>
<reference evidence="1 2" key="1">
    <citation type="submission" date="2016-10" db="EMBL/GenBank/DDBJ databases">
        <title>Chromobacterium muskegensis sp. nov., an insecticidal bacterium isolated from Sphagnum bogs.</title>
        <authorList>
            <person name="Sparks M.E."/>
            <person name="Blackburn M.B."/>
            <person name="Gundersen-Rindal D.E."/>
            <person name="Mitchell A."/>
            <person name="Farrar R."/>
            <person name="Kuhar D."/>
        </authorList>
    </citation>
    <scope>NUCLEOTIDE SEQUENCE [LARGE SCALE GENOMIC DNA]</scope>
    <source>
        <strain evidence="1 2">21-1</strain>
    </source>
</reference>
<organism evidence="1 2">
    <name type="scientific">Chromobacterium vaccinii</name>
    <dbReference type="NCBI Taxonomy" id="1108595"/>
    <lineage>
        <taxon>Bacteria</taxon>
        <taxon>Pseudomonadati</taxon>
        <taxon>Pseudomonadota</taxon>
        <taxon>Betaproteobacteria</taxon>
        <taxon>Neisseriales</taxon>
        <taxon>Chromobacteriaceae</taxon>
        <taxon>Chromobacterium</taxon>
    </lineage>
</organism>
<protein>
    <submittedName>
        <fullName evidence="1">Uncharacterized protein</fullName>
    </submittedName>
</protein>
<evidence type="ECO:0000313" key="2">
    <source>
        <dbReference type="Proteomes" id="UP000178776"/>
    </source>
</evidence>
<dbReference type="KEGG" id="cvc:BKX93_17380"/>
<gene>
    <name evidence="1" type="ORF">BKX93_17380</name>
</gene>
<dbReference type="Proteomes" id="UP000178776">
    <property type="component" value="Chromosome"/>
</dbReference>
<accession>A0A1D9LK59</accession>
<dbReference type="EMBL" id="CP017707">
    <property type="protein sequence ID" value="AOZ51593.1"/>
    <property type="molecule type" value="Genomic_DNA"/>
</dbReference>
<name>A0A1D9LK59_9NEIS</name>